<evidence type="ECO:0000259" key="5">
    <source>
        <dbReference type="Pfam" id="PF07993"/>
    </source>
</evidence>
<dbReference type="InterPro" id="IPR051414">
    <property type="entry name" value="Adenylate-forming_Reductase"/>
</dbReference>
<dbReference type="AlphaFoldDB" id="A0A5C3LWC9"/>
<evidence type="ECO:0000256" key="1">
    <source>
        <dbReference type="ARBA" id="ARBA00022450"/>
    </source>
</evidence>
<evidence type="ECO:0000259" key="4">
    <source>
        <dbReference type="Pfam" id="PF00550"/>
    </source>
</evidence>
<dbReference type="InterPro" id="IPR009081">
    <property type="entry name" value="PP-bd_ACP"/>
</dbReference>
<evidence type="ECO:0000259" key="3">
    <source>
        <dbReference type="Pfam" id="PF00501"/>
    </source>
</evidence>
<keyword evidence="7" id="KW-1185">Reference proteome</keyword>
<evidence type="ECO:0008006" key="8">
    <source>
        <dbReference type="Google" id="ProtNLM"/>
    </source>
</evidence>
<dbReference type="InterPro" id="IPR013120">
    <property type="entry name" value="FAR_NAD-bd"/>
</dbReference>
<proteinExistence type="predicted"/>
<dbReference type="Pfam" id="PF23562">
    <property type="entry name" value="AMP-binding_C_3"/>
    <property type="match status" value="1"/>
</dbReference>
<dbReference type="InterPro" id="IPR036736">
    <property type="entry name" value="ACP-like_sf"/>
</dbReference>
<dbReference type="PROSITE" id="PS00012">
    <property type="entry name" value="PHOSPHOPANTETHEINE"/>
    <property type="match status" value="1"/>
</dbReference>
<dbReference type="EMBL" id="ML213609">
    <property type="protein sequence ID" value="TFK37310.1"/>
    <property type="molecule type" value="Genomic_DNA"/>
</dbReference>
<dbReference type="SUPFAM" id="SSF56801">
    <property type="entry name" value="Acetyl-CoA synthetase-like"/>
    <property type="match status" value="1"/>
</dbReference>
<feature type="domain" description="AMP-dependent synthetase/ligase" evidence="3">
    <location>
        <begin position="45"/>
        <end position="352"/>
    </location>
</feature>
<dbReference type="Pfam" id="PF00501">
    <property type="entry name" value="AMP-binding"/>
    <property type="match status" value="1"/>
</dbReference>
<evidence type="ECO:0000256" key="2">
    <source>
        <dbReference type="ARBA" id="ARBA00022553"/>
    </source>
</evidence>
<dbReference type="InterPro" id="IPR036291">
    <property type="entry name" value="NAD(P)-bd_dom_sf"/>
</dbReference>
<evidence type="ECO:0000313" key="7">
    <source>
        <dbReference type="Proteomes" id="UP000308652"/>
    </source>
</evidence>
<dbReference type="SUPFAM" id="SSF51735">
    <property type="entry name" value="NAD(P)-binding Rossmann-fold domains"/>
    <property type="match status" value="1"/>
</dbReference>
<dbReference type="Pfam" id="PF07993">
    <property type="entry name" value="NAD_binding_4"/>
    <property type="match status" value="1"/>
</dbReference>
<name>A0A5C3LWC9_9AGAR</name>
<dbReference type="InterPro" id="IPR000873">
    <property type="entry name" value="AMP-dep_synth/lig_dom"/>
</dbReference>
<keyword evidence="1" id="KW-0596">Phosphopantetheine</keyword>
<feature type="domain" description="Thioester reductase (TE)" evidence="5">
    <location>
        <begin position="683"/>
        <end position="923"/>
    </location>
</feature>
<dbReference type="SUPFAM" id="SSF47336">
    <property type="entry name" value="ACP-like"/>
    <property type="match status" value="1"/>
</dbReference>
<dbReference type="OrthoDB" id="429813at2759"/>
<sequence>MASEVYPSFKPVLPTDPLQLTGVLTADVYWQLGTKYPDRLFAYIMDGDDDKGDLKPVTWEQLLKEAYVLSLYLKERIPQPARSMVGIFANSNYCYYVHMVASWLNGWGAILLSTRNSVAGLESLCIAVNVCAVIVDDAHAQVGEALKDQMNGLPMVLMRNIEELSLDIELPSYQPRTTAPSKQELESVVVYIHSSGSQGHPKPIPYTHRRLLTDIDMRQGAKYAGSPVYAPLPIFHGMGIYSFTRWPIAAGIPAIFTEMKQPLNGSALLRHLKRLPGAIAFLAPIVLEQVVEMGPAEVEKLKMCSLILSGGAPLNPMAAQTLVKHGVPLVNAYGASETTLLTQLKVLDADDWQYCCFTEGQFVYHFFPLDDSDSPIRELIVSPGSRDSPSVINSTDPVGYITNDLWIPHPTRPGLWRYYGRKDAVTVLSNGEKTDNGQIESLLRADPLIIGVLVFGSGKPFNGVLLRPAESAQDMDRDAYLDAIWPTIEHTNSVIPNHSRLLREMVIVASPSRPFVATDKGTVRQKETLAKYAEEIDAAYEKLESNDGGMDKETMAALSPQEVLQYVRDAVHRVSGKQVADDTDLFEAGLDSLHAIQIRSALVPLVQINGLENINVPHNIVHLRCSVSKLASYALECRSGTTLSESRIAQIQECVQRFTASLVPKTMNGSTNGFSSSKSSVILTGGTGSLGAHLVNQLLARADVGEVFCFHRGVSGDAAFARHLDICAERHISTGPLTHEKVKLRCVSVDLSHPQLGLDDGTLLELRSKVTHIIHTAWELNFNWGLDRFEKTHIAGVRHLVNLALSSTQPIAPRLIFLSSIGVVSEYKVSSAVPEQAFEDPSVVGPQGYGEAKYVGERIIDIASHFGLRGAVIRSGQLAGSSDSGFWAPSEYVPTLLRSSLKVGKIPMDLPEARWLPTDVAAACVLDLTFHNESSPLAYYHLENPTSTSWSDIVQLFNKQCHNSLEVVSTQHWLDALESAGTGNKSDDISALALREFYSAYAVAATEGSWPSLDPTKACQISPAVNFGPVDEELMRKYAKWVVN</sequence>
<gene>
    <name evidence="6" type="ORF">BDQ12DRAFT_713657</name>
</gene>
<accession>A0A5C3LWC9</accession>
<dbReference type="Proteomes" id="UP000308652">
    <property type="component" value="Unassembled WGS sequence"/>
</dbReference>
<dbReference type="Pfam" id="PF00550">
    <property type="entry name" value="PP-binding"/>
    <property type="match status" value="1"/>
</dbReference>
<dbReference type="Gene3D" id="3.40.50.720">
    <property type="entry name" value="NAD(P)-binding Rossmann-like Domain"/>
    <property type="match status" value="1"/>
</dbReference>
<dbReference type="InterPro" id="IPR006162">
    <property type="entry name" value="Ppantetheine_attach_site"/>
</dbReference>
<evidence type="ECO:0000313" key="6">
    <source>
        <dbReference type="EMBL" id="TFK37310.1"/>
    </source>
</evidence>
<protein>
    <recommendedName>
        <fullName evidence="8">Carrier domain-containing protein</fullName>
    </recommendedName>
</protein>
<dbReference type="PANTHER" id="PTHR43439">
    <property type="entry name" value="PHENYLACETATE-COENZYME A LIGASE"/>
    <property type="match status" value="1"/>
</dbReference>
<dbReference type="InterPro" id="IPR042099">
    <property type="entry name" value="ANL_N_sf"/>
</dbReference>
<reference evidence="6 7" key="1">
    <citation type="journal article" date="2019" name="Nat. Ecol. Evol.">
        <title>Megaphylogeny resolves global patterns of mushroom evolution.</title>
        <authorList>
            <person name="Varga T."/>
            <person name="Krizsan K."/>
            <person name="Foldi C."/>
            <person name="Dima B."/>
            <person name="Sanchez-Garcia M."/>
            <person name="Sanchez-Ramirez S."/>
            <person name="Szollosi G.J."/>
            <person name="Szarkandi J.G."/>
            <person name="Papp V."/>
            <person name="Albert L."/>
            <person name="Andreopoulos W."/>
            <person name="Angelini C."/>
            <person name="Antonin V."/>
            <person name="Barry K.W."/>
            <person name="Bougher N.L."/>
            <person name="Buchanan P."/>
            <person name="Buyck B."/>
            <person name="Bense V."/>
            <person name="Catcheside P."/>
            <person name="Chovatia M."/>
            <person name="Cooper J."/>
            <person name="Damon W."/>
            <person name="Desjardin D."/>
            <person name="Finy P."/>
            <person name="Geml J."/>
            <person name="Haridas S."/>
            <person name="Hughes K."/>
            <person name="Justo A."/>
            <person name="Karasinski D."/>
            <person name="Kautmanova I."/>
            <person name="Kiss B."/>
            <person name="Kocsube S."/>
            <person name="Kotiranta H."/>
            <person name="LaButti K.M."/>
            <person name="Lechner B.E."/>
            <person name="Liimatainen K."/>
            <person name="Lipzen A."/>
            <person name="Lukacs Z."/>
            <person name="Mihaltcheva S."/>
            <person name="Morgado L.N."/>
            <person name="Niskanen T."/>
            <person name="Noordeloos M.E."/>
            <person name="Ohm R.A."/>
            <person name="Ortiz-Santana B."/>
            <person name="Ovrebo C."/>
            <person name="Racz N."/>
            <person name="Riley R."/>
            <person name="Savchenko A."/>
            <person name="Shiryaev A."/>
            <person name="Soop K."/>
            <person name="Spirin V."/>
            <person name="Szebenyi C."/>
            <person name="Tomsovsky M."/>
            <person name="Tulloss R.E."/>
            <person name="Uehling J."/>
            <person name="Grigoriev I.V."/>
            <person name="Vagvolgyi C."/>
            <person name="Papp T."/>
            <person name="Martin F.M."/>
            <person name="Miettinen O."/>
            <person name="Hibbett D.S."/>
            <person name="Nagy L.G."/>
        </authorList>
    </citation>
    <scope>NUCLEOTIDE SEQUENCE [LARGE SCALE GENOMIC DNA]</scope>
    <source>
        <strain evidence="6 7">CBS 166.37</strain>
    </source>
</reference>
<dbReference type="STRING" id="68775.A0A5C3LWC9"/>
<keyword evidence="2" id="KW-0597">Phosphoprotein</keyword>
<organism evidence="6 7">
    <name type="scientific">Crucibulum laeve</name>
    <dbReference type="NCBI Taxonomy" id="68775"/>
    <lineage>
        <taxon>Eukaryota</taxon>
        <taxon>Fungi</taxon>
        <taxon>Dikarya</taxon>
        <taxon>Basidiomycota</taxon>
        <taxon>Agaricomycotina</taxon>
        <taxon>Agaricomycetes</taxon>
        <taxon>Agaricomycetidae</taxon>
        <taxon>Agaricales</taxon>
        <taxon>Agaricineae</taxon>
        <taxon>Nidulariaceae</taxon>
        <taxon>Crucibulum</taxon>
    </lineage>
</organism>
<dbReference type="PANTHER" id="PTHR43439:SF2">
    <property type="entry name" value="ENZYME, PUTATIVE (JCVI)-RELATED"/>
    <property type="match status" value="1"/>
</dbReference>
<feature type="domain" description="Carrier" evidence="4">
    <location>
        <begin position="566"/>
        <end position="602"/>
    </location>
</feature>
<dbReference type="Gene3D" id="3.40.50.12780">
    <property type="entry name" value="N-terminal domain of ligase-like"/>
    <property type="match status" value="1"/>
</dbReference>